<gene>
    <name evidence="2" type="ORF">METZ01_LOCUS428248</name>
</gene>
<feature type="transmembrane region" description="Helical" evidence="1">
    <location>
        <begin position="56"/>
        <end position="73"/>
    </location>
</feature>
<accession>A0A382XWW9</accession>
<dbReference type="InterPro" id="IPR029377">
    <property type="entry name" value="TMEM220"/>
</dbReference>
<dbReference type="AlphaFoldDB" id="A0A382XWW9"/>
<evidence type="ECO:0000313" key="2">
    <source>
        <dbReference type="EMBL" id="SVD75394.1"/>
    </source>
</evidence>
<organism evidence="2">
    <name type="scientific">marine metagenome</name>
    <dbReference type="NCBI Taxonomy" id="408172"/>
    <lineage>
        <taxon>unclassified sequences</taxon>
        <taxon>metagenomes</taxon>
        <taxon>ecological metagenomes</taxon>
    </lineage>
</organism>
<proteinExistence type="predicted"/>
<keyword evidence="1" id="KW-1133">Transmembrane helix</keyword>
<feature type="transmembrane region" description="Helical" evidence="1">
    <location>
        <begin position="99"/>
        <end position="118"/>
    </location>
</feature>
<keyword evidence="1" id="KW-0472">Membrane</keyword>
<dbReference type="Pfam" id="PF15071">
    <property type="entry name" value="TMEM220"/>
    <property type="match status" value="1"/>
</dbReference>
<sequence length="123" mass="13844">MIVLNSLLCLLMLMFALLQYNDPDPWLWMTIYAIPALWAGLTAAAPTLTRRKGARLLLGLCIALALVGVGFYWPDVPSFWKPTIWWHGDLAMTTSQAELAREGMGMIIALVALVITYWSHPRR</sequence>
<name>A0A382XWW9_9ZZZZ</name>
<protein>
    <submittedName>
        <fullName evidence="2">Uncharacterized protein</fullName>
    </submittedName>
</protein>
<keyword evidence="1" id="KW-0812">Transmembrane</keyword>
<feature type="transmembrane region" description="Helical" evidence="1">
    <location>
        <begin position="26"/>
        <end position="44"/>
    </location>
</feature>
<reference evidence="2" key="1">
    <citation type="submission" date="2018-05" db="EMBL/GenBank/DDBJ databases">
        <authorList>
            <person name="Lanie J.A."/>
            <person name="Ng W.-L."/>
            <person name="Kazmierczak K.M."/>
            <person name="Andrzejewski T.M."/>
            <person name="Davidsen T.M."/>
            <person name="Wayne K.J."/>
            <person name="Tettelin H."/>
            <person name="Glass J.I."/>
            <person name="Rusch D."/>
            <person name="Podicherti R."/>
            <person name="Tsui H.-C.T."/>
            <person name="Winkler M.E."/>
        </authorList>
    </citation>
    <scope>NUCLEOTIDE SEQUENCE</scope>
</reference>
<evidence type="ECO:0000256" key="1">
    <source>
        <dbReference type="SAM" id="Phobius"/>
    </source>
</evidence>
<dbReference type="EMBL" id="UINC01171046">
    <property type="protein sequence ID" value="SVD75394.1"/>
    <property type="molecule type" value="Genomic_DNA"/>
</dbReference>